<dbReference type="Pfam" id="PF13424">
    <property type="entry name" value="TPR_12"/>
    <property type="match status" value="1"/>
</dbReference>
<dbReference type="InterPro" id="IPR011990">
    <property type="entry name" value="TPR-like_helical_dom_sf"/>
</dbReference>
<dbReference type="SMART" id="SM00028">
    <property type="entry name" value="TPR"/>
    <property type="match status" value="3"/>
</dbReference>
<organism evidence="2">
    <name type="scientific">marine sediment metagenome</name>
    <dbReference type="NCBI Taxonomy" id="412755"/>
    <lineage>
        <taxon>unclassified sequences</taxon>
        <taxon>metagenomes</taxon>
        <taxon>ecological metagenomes</taxon>
    </lineage>
</organism>
<evidence type="ECO:0000259" key="1">
    <source>
        <dbReference type="Pfam" id="PF25872"/>
    </source>
</evidence>
<dbReference type="EMBL" id="BARS01036563">
    <property type="protein sequence ID" value="GAG16438.1"/>
    <property type="molecule type" value="Genomic_DNA"/>
</dbReference>
<dbReference type="Pfam" id="PF25872">
    <property type="entry name" value="HTH_77"/>
    <property type="match status" value="1"/>
</dbReference>
<dbReference type="PANTHER" id="PTHR47691">
    <property type="entry name" value="REGULATOR-RELATED"/>
    <property type="match status" value="1"/>
</dbReference>
<feature type="non-terminal residue" evidence="2">
    <location>
        <position position="1"/>
    </location>
</feature>
<accession>X0VVG0</accession>
<dbReference type="PANTHER" id="PTHR47691:SF3">
    <property type="entry name" value="HTH-TYPE TRANSCRIPTIONAL REGULATOR RV0890C-RELATED"/>
    <property type="match status" value="1"/>
</dbReference>
<name>X0VVG0_9ZZZZ</name>
<reference evidence="2" key="1">
    <citation type="journal article" date="2014" name="Front. Microbiol.">
        <title>High frequency of phylogenetically diverse reductive dehalogenase-homologous genes in deep subseafloor sedimentary metagenomes.</title>
        <authorList>
            <person name="Kawai M."/>
            <person name="Futagami T."/>
            <person name="Toyoda A."/>
            <person name="Takaki Y."/>
            <person name="Nishi S."/>
            <person name="Hori S."/>
            <person name="Arai W."/>
            <person name="Tsubouchi T."/>
            <person name="Morono Y."/>
            <person name="Uchiyama I."/>
            <person name="Ito T."/>
            <person name="Fujiyama A."/>
            <person name="Inagaki F."/>
            <person name="Takami H."/>
        </authorList>
    </citation>
    <scope>NUCLEOTIDE SEQUENCE</scope>
    <source>
        <strain evidence="2">Expedition CK06-06</strain>
    </source>
</reference>
<dbReference type="SUPFAM" id="SSF48452">
    <property type="entry name" value="TPR-like"/>
    <property type="match status" value="1"/>
</dbReference>
<dbReference type="AlphaFoldDB" id="X0VVG0"/>
<comment type="caution">
    <text evidence="2">The sequence shown here is derived from an EMBL/GenBank/DDBJ whole genome shotgun (WGS) entry which is preliminary data.</text>
</comment>
<feature type="domain" description="Winged helix-turn-helix" evidence="1">
    <location>
        <begin position="3"/>
        <end position="38"/>
    </location>
</feature>
<evidence type="ECO:0000313" key="2">
    <source>
        <dbReference type="EMBL" id="GAG16438.1"/>
    </source>
</evidence>
<dbReference type="InterPro" id="IPR058852">
    <property type="entry name" value="HTH_77"/>
</dbReference>
<protein>
    <recommendedName>
        <fullName evidence="1">Winged helix-turn-helix domain-containing protein</fullName>
    </recommendedName>
</protein>
<proteinExistence type="predicted"/>
<dbReference type="Gene3D" id="1.25.40.10">
    <property type="entry name" value="Tetratricopeptide repeat domain"/>
    <property type="match status" value="1"/>
</dbReference>
<dbReference type="InterPro" id="IPR019734">
    <property type="entry name" value="TPR_rpt"/>
</dbReference>
<feature type="non-terminal residue" evidence="2">
    <location>
        <position position="258"/>
    </location>
</feature>
<gene>
    <name evidence="2" type="ORF">S01H1_56180</name>
</gene>
<sequence>ELLTRLVDKSLVVVDAEAAAGVRYRLLETVREYGRERLLETGEGDRVCERHLRYYLALAEEANAQMEGPEQVRWLKRLEVEHDNLRGALTWCATWDEGVEPGLRLAAALHGLWWVRGYWSEGRDSIAAALGRAGNEVPGDLIGRALRVRGNLAMLQGDNSEARSSLERALTLLREAGDKKRMASILSELGVLTSAEGDHVTARSLFEESLALSRETGGETGVALNGLGSLALAEGDLDTAQPLYEHVLALGSEAGSKS</sequence>